<feature type="region of interest" description="Disordered" evidence="2">
    <location>
        <begin position="1"/>
        <end position="20"/>
    </location>
</feature>
<accession>A0A934V1D3</accession>
<name>A0A934V1D3_9PROT</name>
<dbReference type="Gene3D" id="1.20.1260.10">
    <property type="match status" value="1"/>
</dbReference>
<evidence type="ECO:0000313" key="4">
    <source>
        <dbReference type="EMBL" id="MBK1698515.1"/>
    </source>
</evidence>
<dbReference type="GO" id="GO:0008199">
    <property type="term" value="F:ferric iron binding"/>
    <property type="evidence" value="ECO:0007669"/>
    <property type="project" value="InterPro"/>
</dbReference>
<dbReference type="SUPFAM" id="SSF47240">
    <property type="entry name" value="Ferritin-like"/>
    <property type="match status" value="1"/>
</dbReference>
<dbReference type="InterPro" id="IPR009078">
    <property type="entry name" value="Ferritin-like_SF"/>
</dbReference>
<dbReference type="PANTHER" id="PTHR42932:SF3">
    <property type="entry name" value="DNA PROTECTION DURING STARVATION PROTEIN"/>
    <property type="match status" value="1"/>
</dbReference>
<reference evidence="4" key="1">
    <citation type="submission" date="2017-08" db="EMBL/GenBank/DDBJ databases">
        <authorList>
            <person name="Imhoff J.F."/>
            <person name="Rahn T."/>
            <person name="Kuenzel S."/>
            <person name="Neulinger S.C."/>
        </authorList>
    </citation>
    <scope>NUCLEOTIDE SEQUENCE</scope>
    <source>
        <strain evidence="4">DSM 9154</strain>
    </source>
</reference>
<reference evidence="4" key="2">
    <citation type="journal article" date="2020" name="Microorganisms">
        <title>Osmotic Adaptation and Compatible Solute Biosynthesis of Phototrophic Bacteria as Revealed from Genome Analyses.</title>
        <authorList>
            <person name="Imhoff J.F."/>
            <person name="Rahn T."/>
            <person name="Kunzel S."/>
            <person name="Keller A."/>
            <person name="Neulinger S.C."/>
        </authorList>
    </citation>
    <scope>NUCLEOTIDE SEQUENCE</scope>
    <source>
        <strain evidence="4">DSM 9154</strain>
    </source>
</reference>
<dbReference type="Proteomes" id="UP000778970">
    <property type="component" value="Unassembled WGS sequence"/>
</dbReference>
<sequence length="166" mass="17914">MTVITQLDTASGLDTAGNEDPGAQVAQALSRVAGEAAVVRLKIQALRWQYAGLQRRALEDLLIEREGELSRLLNTAAVRLRTLGYTVPIGLTGDRANSSISLEAVDGDHDAQVRSLCDDIGHLIASCRTTHAIAQTIDARTADRLAEQIRTLEKSVWMLSAQASHD</sequence>
<comment type="similarity">
    <text evidence="1">Belongs to the Dps family.</text>
</comment>
<dbReference type="EMBL" id="NRRE01000028">
    <property type="protein sequence ID" value="MBK1698515.1"/>
    <property type="molecule type" value="Genomic_DNA"/>
</dbReference>
<dbReference type="InterPro" id="IPR008331">
    <property type="entry name" value="Ferritin_DPS_dom"/>
</dbReference>
<feature type="domain" description="Ferritin/DPS" evidence="3">
    <location>
        <begin position="28"/>
        <end position="163"/>
    </location>
</feature>
<dbReference type="RefSeq" id="WP_027289521.1">
    <property type="nucleotide sequence ID" value="NZ_NRRE01000028.1"/>
</dbReference>
<dbReference type="AlphaFoldDB" id="A0A934V1D3"/>
<protein>
    <recommendedName>
        <fullName evidence="3">Ferritin/DPS domain-containing protein</fullName>
    </recommendedName>
</protein>
<gene>
    <name evidence="4" type="ORF">CKO21_14800</name>
</gene>
<organism evidence="4 5">
    <name type="scientific">Rhodovibrio salinarum</name>
    <dbReference type="NCBI Taxonomy" id="1087"/>
    <lineage>
        <taxon>Bacteria</taxon>
        <taxon>Pseudomonadati</taxon>
        <taxon>Pseudomonadota</taxon>
        <taxon>Alphaproteobacteria</taxon>
        <taxon>Rhodospirillales</taxon>
        <taxon>Rhodovibrionaceae</taxon>
        <taxon>Rhodovibrio</taxon>
    </lineage>
</organism>
<dbReference type="PANTHER" id="PTHR42932">
    <property type="entry name" value="GENERAL STRESS PROTEIN 20U"/>
    <property type="match status" value="1"/>
</dbReference>
<dbReference type="Pfam" id="PF00210">
    <property type="entry name" value="Ferritin"/>
    <property type="match status" value="1"/>
</dbReference>
<proteinExistence type="inferred from homology"/>
<comment type="caution">
    <text evidence="4">The sequence shown here is derived from an EMBL/GenBank/DDBJ whole genome shotgun (WGS) entry which is preliminary data.</text>
</comment>
<evidence type="ECO:0000256" key="1">
    <source>
        <dbReference type="ARBA" id="ARBA00009497"/>
    </source>
</evidence>
<evidence type="ECO:0000313" key="5">
    <source>
        <dbReference type="Proteomes" id="UP000778970"/>
    </source>
</evidence>
<dbReference type="InterPro" id="IPR002177">
    <property type="entry name" value="DPS_DNA-bd"/>
</dbReference>
<evidence type="ECO:0000256" key="2">
    <source>
        <dbReference type="SAM" id="MobiDB-lite"/>
    </source>
</evidence>
<evidence type="ECO:0000259" key="3">
    <source>
        <dbReference type="Pfam" id="PF00210"/>
    </source>
</evidence>
<keyword evidence="5" id="KW-1185">Reference proteome</keyword>
<dbReference type="InterPro" id="IPR012347">
    <property type="entry name" value="Ferritin-like"/>
</dbReference>